<keyword evidence="2" id="KW-0349">Heme</keyword>
<evidence type="ECO:0008006" key="8">
    <source>
        <dbReference type="Google" id="ProtNLM"/>
    </source>
</evidence>
<keyword evidence="4" id="KW-0408">Iron</keyword>
<dbReference type="GO" id="GO:0020037">
    <property type="term" value="F:heme binding"/>
    <property type="evidence" value="ECO:0007669"/>
    <property type="project" value="InterPro"/>
</dbReference>
<dbReference type="PATRIC" id="fig|1227455.4.peg.442"/>
<evidence type="ECO:0000256" key="4">
    <source>
        <dbReference type="ARBA" id="ARBA00023004"/>
    </source>
</evidence>
<dbReference type="Gene3D" id="1.10.490.10">
    <property type="entry name" value="Globins"/>
    <property type="match status" value="1"/>
</dbReference>
<accession>M0MNG1</accession>
<dbReference type="SUPFAM" id="SSF46458">
    <property type="entry name" value="Globin-like"/>
    <property type="match status" value="1"/>
</dbReference>
<dbReference type="InParanoid" id="M0MNG1"/>
<reference evidence="6 7" key="1">
    <citation type="journal article" date="2014" name="PLoS Genet.">
        <title>Phylogenetically driven sequencing of extremely halophilic archaea reveals strategies for static and dynamic osmo-response.</title>
        <authorList>
            <person name="Becker E.A."/>
            <person name="Seitzer P.M."/>
            <person name="Tritt A."/>
            <person name="Larsen D."/>
            <person name="Krusor M."/>
            <person name="Yao A.I."/>
            <person name="Wu D."/>
            <person name="Madern D."/>
            <person name="Eisen J.A."/>
            <person name="Darling A.E."/>
            <person name="Facciotti M.T."/>
        </authorList>
    </citation>
    <scope>NUCLEOTIDE SEQUENCE [LARGE SCALE GENOMIC DNA]</scope>
    <source>
        <strain evidence="6 7">DSM 5350</strain>
    </source>
</reference>
<evidence type="ECO:0000256" key="1">
    <source>
        <dbReference type="ARBA" id="ARBA00022448"/>
    </source>
</evidence>
<evidence type="ECO:0000256" key="2">
    <source>
        <dbReference type="ARBA" id="ARBA00022617"/>
    </source>
</evidence>
<dbReference type="STRING" id="1227455.C449_02170"/>
<keyword evidence="3" id="KW-0479">Metal-binding</keyword>
<comment type="caution">
    <text evidence="6">The sequence shown here is derived from an EMBL/GenBank/DDBJ whole genome shotgun (WGS) entry which is preliminary data.</text>
</comment>
<evidence type="ECO:0000313" key="7">
    <source>
        <dbReference type="Proteomes" id="UP000011669"/>
    </source>
</evidence>
<evidence type="ECO:0000256" key="5">
    <source>
        <dbReference type="SAM" id="MobiDB-lite"/>
    </source>
</evidence>
<evidence type="ECO:0000313" key="6">
    <source>
        <dbReference type="EMBL" id="EMA47232.1"/>
    </source>
</evidence>
<dbReference type="GO" id="GO:0019825">
    <property type="term" value="F:oxygen binding"/>
    <property type="evidence" value="ECO:0007669"/>
    <property type="project" value="InterPro"/>
</dbReference>
<sequence length="160" mass="17673">MSEPETTEIEPGASETDGGESLYERLGGAYGIAGAVDDLVDRLYENDAANQNPAVQEFHEEGGKAGFKYLVTAWSIEATGGPEIYPGRDMDEAHADLDVSEHDFDIVATSIRQSLHQVGVPEEEEAEFMEIIESYRDMVVADRDYDEDEIPDFVESPTSY</sequence>
<proteinExistence type="predicted"/>
<organism evidence="6 7">
    <name type="scientific">Halococcus saccharolyticus DSM 5350</name>
    <dbReference type="NCBI Taxonomy" id="1227455"/>
    <lineage>
        <taxon>Archaea</taxon>
        <taxon>Methanobacteriati</taxon>
        <taxon>Methanobacteriota</taxon>
        <taxon>Stenosarchaea group</taxon>
        <taxon>Halobacteria</taxon>
        <taxon>Halobacteriales</taxon>
        <taxon>Halococcaceae</taxon>
        <taxon>Halococcus</taxon>
    </lineage>
</organism>
<dbReference type="InterPro" id="IPR009050">
    <property type="entry name" value="Globin-like_sf"/>
</dbReference>
<dbReference type="EMBL" id="AOMD01000009">
    <property type="protein sequence ID" value="EMA47232.1"/>
    <property type="molecule type" value="Genomic_DNA"/>
</dbReference>
<dbReference type="AlphaFoldDB" id="M0MNG1"/>
<gene>
    <name evidence="6" type="ORF">C449_02170</name>
</gene>
<dbReference type="RefSeq" id="WP_006076240.1">
    <property type="nucleotide sequence ID" value="NZ_AOMD01000009.1"/>
</dbReference>
<keyword evidence="1" id="KW-0813">Transport</keyword>
<dbReference type="InterPro" id="IPR012292">
    <property type="entry name" value="Globin/Proto"/>
</dbReference>
<dbReference type="CDD" id="cd00454">
    <property type="entry name" value="TrHb1_N"/>
    <property type="match status" value="1"/>
</dbReference>
<evidence type="ECO:0000256" key="3">
    <source>
        <dbReference type="ARBA" id="ARBA00022723"/>
    </source>
</evidence>
<dbReference type="GO" id="GO:0046872">
    <property type="term" value="F:metal ion binding"/>
    <property type="evidence" value="ECO:0007669"/>
    <property type="project" value="UniProtKB-KW"/>
</dbReference>
<dbReference type="Pfam" id="PF01152">
    <property type="entry name" value="Bac_globin"/>
    <property type="match status" value="1"/>
</dbReference>
<protein>
    <recommendedName>
        <fullName evidence="8">Globin</fullName>
    </recommendedName>
</protein>
<name>M0MNG1_9EURY</name>
<dbReference type="OrthoDB" id="313164at2157"/>
<dbReference type="Proteomes" id="UP000011669">
    <property type="component" value="Unassembled WGS sequence"/>
</dbReference>
<dbReference type="InterPro" id="IPR001486">
    <property type="entry name" value="Hemoglobin_trunc"/>
</dbReference>
<feature type="region of interest" description="Disordered" evidence="5">
    <location>
        <begin position="1"/>
        <end position="22"/>
    </location>
</feature>
<keyword evidence="7" id="KW-1185">Reference proteome</keyword>